<dbReference type="GO" id="GO:0051748">
    <property type="term" value="F:UTP-monosaccharide-1-phosphate uridylyltransferase activity"/>
    <property type="evidence" value="ECO:0007669"/>
    <property type="project" value="UniProtKB-EC"/>
</dbReference>
<dbReference type="PANTHER" id="PTHR11952:SF9">
    <property type="entry name" value="UDP-SUGAR PYROPHOSPHORYLASE"/>
    <property type="match status" value="1"/>
</dbReference>
<dbReference type="Gene3D" id="2.160.10.30">
    <property type="match status" value="1"/>
</dbReference>
<dbReference type="GO" id="GO:0003977">
    <property type="term" value="F:UDP-N-acetylglucosamine diphosphorylase activity"/>
    <property type="evidence" value="ECO:0007669"/>
    <property type="project" value="TreeGrafter"/>
</dbReference>
<organism evidence="8 9">
    <name type="scientific">Arabidopsis arenosa</name>
    <name type="common">Sand rock-cress</name>
    <name type="synonym">Cardaminopsis arenosa</name>
    <dbReference type="NCBI Taxonomy" id="38785"/>
    <lineage>
        <taxon>Eukaryota</taxon>
        <taxon>Viridiplantae</taxon>
        <taxon>Streptophyta</taxon>
        <taxon>Embryophyta</taxon>
        <taxon>Tracheophyta</taxon>
        <taxon>Spermatophyta</taxon>
        <taxon>Magnoliopsida</taxon>
        <taxon>eudicotyledons</taxon>
        <taxon>Gunneridae</taxon>
        <taxon>Pentapetalae</taxon>
        <taxon>rosids</taxon>
        <taxon>malvids</taxon>
        <taxon>Brassicales</taxon>
        <taxon>Brassicaceae</taxon>
        <taxon>Camelineae</taxon>
        <taxon>Arabidopsis</taxon>
    </lineage>
</organism>
<gene>
    <name evidence="8" type="ORF">AARE701A_LOCUS21324</name>
</gene>
<dbReference type="InterPro" id="IPR006462">
    <property type="entry name" value="MS5"/>
</dbReference>
<dbReference type="NCBIfam" id="TIGR01572">
    <property type="entry name" value="A_thl_para_3677"/>
    <property type="match status" value="1"/>
</dbReference>
<evidence type="ECO:0000256" key="4">
    <source>
        <dbReference type="ARBA" id="ARBA00022695"/>
    </source>
</evidence>
<keyword evidence="3" id="KW-0808">Transferase</keyword>
<name>A0A8S2AZY8_ARAAE</name>
<dbReference type="InterPro" id="IPR002618">
    <property type="entry name" value="UDPGP_fam"/>
</dbReference>
<dbReference type="FunFam" id="3.90.550.10:FF:000091">
    <property type="entry name" value="UDP-sugar pyrophosphorylase"/>
    <property type="match status" value="1"/>
</dbReference>
<evidence type="ECO:0000256" key="5">
    <source>
        <dbReference type="ARBA" id="ARBA00038047"/>
    </source>
</evidence>
<keyword evidence="4" id="KW-0548">Nucleotidyltransferase</keyword>
<proteinExistence type="inferred from homology"/>
<evidence type="ECO:0000256" key="2">
    <source>
        <dbReference type="ARBA" id="ARBA00001946"/>
    </source>
</evidence>
<evidence type="ECO:0000256" key="7">
    <source>
        <dbReference type="ARBA" id="ARBA00048259"/>
    </source>
</evidence>
<keyword evidence="9" id="KW-1185">Reference proteome</keyword>
<evidence type="ECO:0000256" key="1">
    <source>
        <dbReference type="ARBA" id="ARBA00001936"/>
    </source>
</evidence>
<comment type="similarity">
    <text evidence="5">Belongs to the USP family.</text>
</comment>
<dbReference type="GO" id="GO:0006048">
    <property type="term" value="P:UDP-N-acetylglucosamine biosynthetic process"/>
    <property type="evidence" value="ECO:0007669"/>
    <property type="project" value="TreeGrafter"/>
</dbReference>
<evidence type="ECO:0000256" key="6">
    <source>
        <dbReference type="ARBA" id="ARBA00039080"/>
    </source>
</evidence>
<protein>
    <recommendedName>
        <fullName evidence="6">UTP-monosaccharide-1-phosphate uridylyltransferase</fullName>
        <ecNumber evidence="6">2.7.7.64</ecNumber>
    </recommendedName>
</protein>
<dbReference type="Gene3D" id="3.90.550.10">
    <property type="entry name" value="Spore Coat Polysaccharide Biosynthesis Protein SpsA, Chain A"/>
    <property type="match status" value="1"/>
</dbReference>
<dbReference type="Pfam" id="PF04776">
    <property type="entry name" value="protein_MS5"/>
    <property type="match status" value="1"/>
</dbReference>
<comment type="catalytic activity">
    <reaction evidence="7">
        <text>a monosaccharide 1-phosphate + UTP + H(+) = a UDP-monosaccharide + diphosphate</text>
        <dbReference type="Rhea" id="RHEA:13205"/>
        <dbReference type="ChEBI" id="CHEBI:15378"/>
        <dbReference type="ChEBI" id="CHEBI:33019"/>
        <dbReference type="ChEBI" id="CHEBI:46398"/>
        <dbReference type="ChEBI" id="CHEBI:140358"/>
        <dbReference type="ChEBI" id="CHEBI:140359"/>
        <dbReference type="EC" id="2.7.7.64"/>
    </reaction>
</comment>
<dbReference type="FunFam" id="2.160.10.30:FF:000001">
    <property type="entry name" value="UDP-sugar pyrophosphorylase"/>
    <property type="match status" value="1"/>
</dbReference>
<dbReference type="PANTHER" id="PTHR11952">
    <property type="entry name" value="UDP- GLUCOSE PYROPHOSPHORYLASE"/>
    <property type="match status" value="1"/>
</dbReference>
<dbReference type="InterPro" id="IPR039741">
    <property type="entry name" value="UDP-sugar_pyrophosphorylase"/>
</dbReference>
<reference evidence="8" key="1">
    <citation type="submission" date="2021-01" db="EMBL/GenBank/DDBJ databases">
        <authorList>
            <person name="Bezrukov I."/>
        </authorList>
    </citation>
    <scope>NUCLEOTIDE SEQUENCE</scope>
</reference>
<evidence type="ECO:0000313" key="8">
    <source>
        <dbReference type="EMBL" id="CAE6236689.1"/>
    </source>
</evidence>
<dbReference type="Pfam" id="PF01704">
    <property type="entry name" value="UDPGP"/>
    <property type="match status" value="1"/>
</dbReference>
<dbReference type="EMBL" id="LR999458">
    <property type="protein sequence ID" value="CAE6236689.1"/>
    <property type="molecule type" value="Genomic_DNA"/>
</dbReference>
<dbReference type="SUPFAM" id="SSF53448">
    <property type="entry name" value="Nucleotide-diphospho-sugar transferases"/>
    <property type="match status" value="1"/>
</dbReference>
<dbReference type="InterPro" id="IPR029044">
    <property type="entry name" value="Nucleotide-diphossugar_trans"/>
</dbReference>
<comment type="cofactor">
    <cofactor evidence="2">
        <name>Mg(2+)</name>
        <dbReference type="ChEBI" id="CHEBI:18420"/>
    </cofactor>
</comment>
<dbReference type="CDD" id="cd06424">
    <property type="entry name" value="UGGPase"/>
    <property type="match status" value="1"/>
</dbReference>
<dbReference type="AlphaFoldDB" id="A0A8S2AZY8"/>
<accession>A0A8S2AZY8</accession>
<evidence type="ECO:0000313" key="9">
    <source>
        <dbReference type="Proteomes" id="UP000682877"/>
    </source>
</evidence>
<evidence type="ECO:0000256" key="3">
    <source>
        <dbReference type="ARBA" id="ARBA00022679"/>
    </source>
</evidence>
<dbReference type="EC" id="2.7.7.64" evidence="6"/>
<dbReference type="Proteomes" id="UP000682877">
    <property type="component" value="Chromosome 8"/>
</dbReference>
<comment type="cofactor">
    <cofactor evidence="1">
        <name>Mn(2+)</name>
        <dbReference type="ChEBI" id="CHEBI:29035"/>
    </cofactor>
</comment>
<sequence>MASTVDSNIFSSVPALQSNLGILSPDQIELAKILLENGQSHLFQQWPQLGVDDKQKLDFFDQIARLNSSYPGGLAAYIKTAKELLADSKLGKNPYDGFSPSVPSGENLTFGNENFIEMEKRGVVEARNAAFVLVAGGLGERLGYNGIKVALPRETTTGTCFLQHYIESILALQEASNKIASDGSQRDIPFIIMTSDDTHSRTLELLESNSYFGMKPTQVHLLKQEKVACLDDNDARLALDPHNKYSIQTKPHGHGDVHSLLYSSGLLHKWLDAGLKWVLFFQDTNGLLFNAIPASLGVSATKQYHVNSLAVPRKAKEAIGGITKLTHVDGRSMVINVEYNQLDPLLRASGFPDGDVNCETGFSPFPGNINQLILELGPYKDELQKTGGAIKEFVNPKYKDSTKTAFKSSTRLECMMQDYPKTLPPTARVGFTVMDIWLAYAPVKNNPEDAAKVPKGNPYHSATSGEMAIYRANSLILQKAGVKMEEPVKQVLNGQEVEVWSRITWKPKWGMIFSDIKKKVSGNCEVSQRSTMAIKGRNVFIEDLSLDGALIVDSIDDAEVKLGGLIKNNGWTMESVDYKDTSVPEEIRIRGLKGPKVPNVMWKRESSEEASSPPQSHEYLEAQRSLLPSVQSSSPHMFLPPASAPVFLPSASAPIEPLNLSQVLTGVRELDLVPNRNSSHSYENPMFLPPPPMFLPHAPLLYPLSSLNSWSRAESGRAQQFRSRESIFYPYKEEQILSSEEELFGKVGLHCYNLQQGTNLQFVSLQEFHSWFSSIISYAVTLEAVDPMRRNSSCLFETLARHAIENKDCLSAIVTKCRIKPQNNPDSEKGRGHNPFNKALVDDFFKGEMPNWLPNDALTGNNKMQYYEMKDSEVEEDKEWLHLYAELALLTLQGSEFKTIQPVKPLELRKIVVSTKEDVESKKKVKAANAIFYISFKNCCGRDYNVIARRTTDGIPEHFSLEVKCC</sequence>